<organism evidence="2 3">
    <name type="scientific">Streptomyces umbrinus</name>
    <dbReference type="NCBI Taxonomy" id="67370"/>
    <lineage>
        <taxon>Bacteria</taxon>
        <taxon>Bacillati</taxon>
        <taxon>Actinomycetota</taxon>
        <taxon>Actinomycetes</taxon>
        <taxon>Kitasatosporales</taxon>
        <taxon>Streptomycetaceae</taxon>
        <taxon>Streptomyces</taxon>
        <taxon>Streptomyces phaeochromogenes group</taxon>
    </lineage>
</organism>
<proteinExistence type="predicted"/>
<accession>A0ABU0T701</accession>
<dbReference type="SUPFAM" id="SSF53756">
    <property type="entry name" value="UDP-Glycosyltransferase/glycogen phosphorylase"/>
    <property type="match status" value="1"/>
</dbReference>
<dbReference type="EMBL" id="JAUSZI010000002">
    <property type="protein sequence ID" value="MDQ1031463.1"/>
    <property type="molecule type" value="Genomic_DNA"/>
</dbReference>
<evidence type="ECO:0000313" key="2">
    <source>
        <dbReference type="EMBL" id="MDQ1031463.1"/>
    </source>
</evidence>
<dbReference type="PANTHER" id="PTHR12526:SF635">
    <property type="entry name" value="GLYCOSYL TRANSFERASE GROUP 1"/>
    <property type="match status" value="1"/>
</dbReference>
<comment type="caution">
    <text evidence="2">The sequence shown here is derived from an EMBL/GenBank/DDBJ whole genome shotgun (WGS) entry which is preliminary data.</text>
</comment>
<dbReference type="RefSeq" id="WP_307527626.1">
    <property type="nucleotide sequence ID" value="NZ_JAUSZI010000002.1"/>
</dbReference>
<evidence type="ECO:0000256" key="1">
    <source>
        <dbReference type="ARBA" id="ARBA00021292"/>
    </source>
</evidence>
<name>A0ABU0T701_9ACTN</name>
<keyword evidence="3" id="KW-1185">Reference proteome</keyword>
<reference evidence="2 3" key="1">
    <citation type="submission" date="2023-07" db="EMBL/GenBank/DDBJ databases">
        <title>Comparative genomics of wheat-associated soil bacteria to identify genetic determinants of phenazine resistance.</title>
        <authorList>
            <person name="Mouncey N."/>
        </authorList>
    </citation>
    <scope>NUCLEOTIDE SEQUENCE [LARGE SCALE GENOMIC DNA]</scope>
    <source>
        <strain evidence="2 3">V2I4</strain>
    </source>
</reference>
<dbReference type="PANTHER" id="PTHR12526">
    <property type="entry name" value="GLYCOSYLTRANSFERASE"/>
    <property type="match status" value="1"/>
</dbReference>
<evidence type="ECO:0000313" key="3">
    <source>
        <dbReference type="Proteomes" id="UP001230328"/>
    </source>
</evidence>
<dbReference type="Proteomes" id="UP001230328">
    <property type="component" value="Unassembled WGS sequence"/>
</dbReference>
<sequence>MSRHIAILSGPYRVDDQLGGIGLRLWEIAQVLADAGHRVTITSPHPSDFTHPGVRIVTGSEGEVLDACDVLFTTDLPDTRLLLKAYEQGALIVAENAPPIEHLHFDTLAGDDAQRLYEDTVARWRLQLLLADHLLVRSEAELASTLGALVATGRMSAAHHHTDPGLSHLVSLVPIGYNRHSLAAAATAPAQESGACDLLWNGGVWDYCHPSPVLDALAHSQEGAPTLRLLYAPNATRRAALQKRADELGIADQVLWPTTSVAHRNRDGWLKAARALVITGERTAENMTCHRLRLRDAALYRLPVVADGYGATGHLVRALGIGPVVDPADTAALAAALRQATTEGPARTQYLTSLASVQDRFTLEHHLTALLEFLETGRPAPDRGHRTHRTAIQDLLTQHPALRQQPPAVI</sequence>
<dbReference type="Gene3D" id="3.40.50.2000">
    <property type="entry name" value="Glycogen Phosphorylase B"/>
    <property type="match status" value="2"/>
</dbReference>
<protein>
    <recommendedName>
        <fullName evidence="1">D-inositol 3-phosphate glycosyltransferase</fullName>
    </recommendedName>
</protein>
<gene>
    <name evidence="2" type="ORF">QF035_009045</name>
</gene>